<evidence type="ECO:0000313" key="3">
    <source>
        <dbReference type="Proteomes" id="UP000190814"/>
    </source>
</evidence>
<evidence type="ECO:0000313" key="2">
    <source>
        <dbReference type="EMBL" id="SKA67252.1"/>
    </source>
</evidence>
<reference evidence="2 3" key="1">
    <citation type="submission" date="2017-02" db="EMBL/GenBank/DDBJ databases">
        <authorList>
            <person name="Peterson S.W."/>
        </authorList>
    </citation>
    <scope>NUCLEOTIDE SEQUENCE [LARGE SCALE GENOMIC DNA]</scope>
    <source>
        <strain evidence="2 3">ATCC 35992</strain>
    </source>
</reference>
<gene>
    <name evidence="2" type="ORF">SAMN02745111_01425</name>
</gene>
<dbReference type="OrthoDB" id="9800309at2"/>
<dbReference type="EMBL" id="FUXZ01000008">
    <property type="protein sequence ID" value="SKA67252.1"/>
    <property type="molecule type" value="Genomic_DNA"/>
</dbReference>
<keyword evidence="1" id="KW-0472">Membrane</keyword>
<feature type="transmembrane region" description="Helical" evidence="1">
    <location>
        <begin position="78"/>
        <end position="96"/>
    </location>
</feature>
<name>A0A1T4VQI6_9FIRM</name>
<dbReference type="GO" id="GO:0005886">
    <property type="term" value="C:plasma membrane"/>
    <property type="evidence" value="ECO:0007669"/>
    <property type="project" value="UniProtKB-SubCell"/>
</dbReference>
<feature type="transmembrane region" description="Helical" evidence="1">
    <location>
        <begin position="12"/>
        <end position="33"/>
    </location>
</feature>
<accession>A0A1T4VQI6</accession>
<dbReference type="Proteomes" id="UP000190814">
    <property type="component" value="Unassembled WGS sequence"/>
</dbReference>
<dbReference type="STRING" id="39495.SAMN02745111_01425"/>
<feature type="transmembrane region" description="Helical" evidence="1">
    <location>
        <begin position="160"/>
        <end position="181"/>
    </location>
</feature>
<dbReference type="AlphaFoldDB" id="A0A1T4VQI6"/>
<proteinExistence type="predicted"/>
<dbReference type="Pfam" id="PF12679">
    <property type="entry name" value="ABC2_membrane_2"/>
    <property type="match status" value="1"/>
</dbReference>
<sequence>MTILKQEIKSQKLAILIWSFSIGLLIAMCVFMYPSMKSEMDDVNEIFSSMGSFTSAFGMDKLNFGTLIGFYAVEGGNILAIGGAFFAAITAVTSLLKEEKDRTAEFLLTHPVSRTKIVTEKLMSVFAIIIILNAIVFACSAISVVLIGESINWKLVLLFHLAYLLMQFEIAGICFGISAFLSKSGIGIGIGIASMMYFLNIVANISKDAKVFKYFTPFGYTEGSDIINDKALKIEYLIPSMIIMVIGIVVGYVKYNKKDIKA</sequence>
<keyword evidence="1" id="KW-0812">Transmembrane</keyword>
<dbReference type="RefSeq" id="WP_078766300.1">
    <property type="nucleotide sequence ID" value="NZ_FUXZ01000008.1"/>
</dbReference>
<protein>
    <submittedName>
        <fullName evidence="2">ABC-2 type transport system permease protein</fullName>
    </submittedName>
</protein>
<evidence type="ECO:0000256" key="1">
    <source>
        <dbReference type="SAM" id="Phobius"/>
    </source>
</evidence>
<organism evidence="2 3">
    <name type="scientific">Eubacterium uniforme</name>
    <dbReference type="NCBI Taxonomy" id="39495"/>
    <lineage>
        <taxon>Bacteria</taxon>
        <taxon>Bacillati</taxon>
        <taxon>Bacillota</taxon>
        <taxon>Clostridia</taxon>
        <taxon>Eubacteriales</taxon>
        <taxon>Eubacteriaceae</taxon>
        <taxon>Eubacterium</taxon>
    </lineage>
</organism>
<keyword evidence="3" id="KW-1185">Reference proteome</keyword>
<keyword evidence="1" id="KW-1133">Transmembrane helix</keyword>
<dbReference type="GO" id="GO:0140359">
    <property type="term" value="F:ABC-type transporter activity"/>
    <property type="evidence" value="ECO:0007669"/>
    <property type="project" value="InterPro"/>
</dbReference>
<feature type="transmembrane region" description="Helical" evidence="1">
    <location>
        <begin position="236"/>
        <end position="255"/>
    </location>
</feature>
<feature type="transmembrane region" description="Helical" evidence="1">
    <location>
        <begin position="188"/>
        <end position="206"/>
    </location>
</feature>
<feature type="transmembrane region" description="Helical" evidence="1">
    <location>
        <begin position="122"/>
        <end position="148"/>
    </location>
</feature>